<dbReference type="InterPro" id="IPR052712">
    <property type="entry name" value="Acid_resist_chaperone_HdeD"/>
</dbReference>
<dbReference type="RefSeq" id="WP_036104147.1">
    <property type="nucleotide sequence ID" value="NZ_AODG01000004.1"/>
</dbReference>
<dbReference type="EMBL" id="AODG01000004">
    <property type="protein sequence ID" value="EUJ29993.1"/>
    <property type="molecule type" value="Genomic_DNA"/>
</dbReference>
<dbReference type="PANTHER" id="PTHR34989:SF1">
    <property type="entry name" value="PROTEIN HDED"/>
    <property type="match status" value="1"/>
</dbReference>
<keyword evidence="1" id="KW-0812">Transmembrane</keyword>
<feature type="transmembrane region" description="Helical" evidence="1">
    <location>
        <begin position="7"/>
        <end position="24"/>
    </location>
</feature>
<dbReference type="GO" id="GO:0005886">
    <property type="term" value="C:plasma membrane"/>
    <property type="evidence" value="ECO:0007669"/>
    <property type="project" value="TreeGrafter"/>
</dbReference>
<dbReference type="AlphaFoldDB" id="A0A829RAV7"/>
<evidence type="ECO:0000256" key="1">
    <source>
        <dbReference type="SAM" id="Phobius"/>
    </source>
</evidence>
<sequence length="169" mass="18603">MKAWQRIILIVLGLFMVISGFYFMSNPIKVVWLLTVLLSIYWLVSGISKVILYFAGNRVLSGWVMADGILSILLGILLVSNQFSGMATILFVFSFWVLFSGIMRIVGSVEVKKLGSSRWSWLLGVGVLEAVIGFATLFNPVLAVIGITAIIVILFLMEGIATIALAFHK</sequence>
<feature type="transmembrane region" description="Helical" evidence="1">
    <location>
        <begin position="30"/>
        <end position="52"/>
    </location>
</feature>
<protein>
    <recommendedName>
        <fullName evidence="4">Acid-resistance membrane protein</fullName>
    </recommendedName>
</protein>
<proteinExistence type="predicted"/>
<organism evidence="2 3">
    <name type="scientific">Listeria grayi FSL F6-1183</name>
    <dbReference type="NCBI Taxonomy" id="1265827"/>
    <lineage>
        <taxon>Bacteria</taxon>
        <taxon>Bacillati</taxon>
        <taxon>Bacillota</taxon>
        <taxon>Bacilli</taxon>
        <taxon>Bacillales</taxon>
        <taxon>Listeriaceae</taxon>
        <taxon>Listeria</taxon>
    </lineage>
</organism>
<dbReference type="PANTHER" id="PTHR34989">
    <property type="entry name" value="PROTEIN HDED"/>
    <property type="match status" value="1"/>
</dbReference>
<feature type="transmembrane region" description="Helical" evidence="1">
    <location>
        <begin position="85"/>
        <end position="107"/>
    </location>
</feature>
<name>A0A829RAV7_LISGR</name>
<dbReference type="InterPro" id="IPR005325">
    <property type="entry name" value="DUF308_memb"/>
</dbReference>
<gene>
    <name evidence="2" type="ORF">LMUR_02842</name>
</gene>
<evidence type="ECO:0008006" key="4">
    <source>
        <dbReference type="Google" id="ProtNLM"/>
    </source>
</evidence>
<feature type="transmembrane region" description="Helical" evidence="1">
    <location>
        <begin position="59"/>
        <end position="79"/>
    </location>
</feature>
<comment type="caution">
    <text evidence="2">The sequence shown here is derived from an EMBL/GenBank/DDBJ whole genome shotgun (WGS) entry which is preliminary data.</text>
</comment>
<dbReference type="Proteomes" id="UP000019251">
    <property type="component" value="Unassembled WGS sequence"/>
</dbReference>
<dbReference type="Pfam" id="PF03729">
    <property type="entry name" value="DUF308"/>
    <property type="match status" value="1"/>
</dbReference>
<keyword evidence="1" id="KW-1133">Transmembrane helix</keyword>
<evidence type="ECO:0000313" key="3">
    <source>
        <dbReference type="Proteomes" id="UP000019251"/>
    </source>
</evidence>
<evidence type="ECO:0000313" key="2">
    <source>
        <dbReference type="EMBL" id="EUJ29993.1"/>
    </source>
</evidence>
<feature type="transmembrane region" description="Helical" evidence="1">
    <location>
        <begin position="119"/>
        <end position="138"/>
    </location>
</feature>
<reference evidence="2 3" key="1">
    <citation type="submission" date="2012-12" db="EMBL/GenBank/DDBJ databases">
        <title>Novel taxa of Listeriaceae from agricultural environments in the United States.</title>
        <authorList>
            <person name="den Bakker H.C."/>
            <person name="Allred A."/>
            <person name="Warchocki S."/>
            <person name="Wright E.M."/>
            <person name="Burrell A."/>
            <person name="Nightingale K.K."/>
            <person name="Kephart D."/>
            <person name="Wiedmann M."/>
        </authorList>
    </citation>
    <scope>NUCLEOTIDE SEQUENCE [LARGE SCALE GENOMIC DNA]</scope>
    <source>
        <strain evidence="2 3">FSL F6-1183</strain>
    </source>
</reference>
<accession>A0A829RAV7</accession>
<keyword evidence="1" id="KW-0472">Membrane</keyword>
<feature type="transmembrane region" description="Helical" evidence="1">
    <location>
        <begin position="144"/>
        <end position="167"/>
    </location>
</feature>